<proteinExistence type="predicted"/>
<dbReference type="RefSeq" id="WP_245722957.1">
    <property type="nucleotide sequence ID" value="NZ_FNDQ01000009.1"/>
</dbReference>
<gene>
    <name evidence="2" type="ORF">SAMN05421818_109116</name>
</gene>
<feature type="transmembrane region" description="Helical" evidence="1">
    <location>
        <begin position="116"/>
        <end position="132"/>
    </location>
</feature>
<name>A0A1G8E7R3_9FLAO</name>
<evidence type="ECO:0000313" key="3">
    <source>
        <dbReference type="Proteomes" id="UP000243588"/>
    </source>
</evidence>
<dbReference type="EMBL" id="FNDQ01000009">
    <property type="protein sequence ID" value="SDH65982.1"/>
    <property type="molecule type" value="Genomic_DNA"/>
</dbReference>
<dbReference type="STRING" id="702745.SAMN05421818_109116"/>
<keyword evidence="1" id="KW-0812">Transmembrane</keyword>
<accession>A0A1G8E7R3</accession>
<feature type="transmembrane region" description="Helical" evidence="1">
    <location>
        <begin position="48"/>
        <end position="68"/>
    </location>
</feature>
<feature type="transmembrane region" description="Helical" evidence="1">
    <location>
        <begin position="75"/>
        <end position="96"/>
    </location>
</feature>
<dbReference type="Proteomes" id="UP000243588">
    <property type="component" value="Unassembled WGS sequence"/>
</dbReference>
<evidence type="ECO:0000313" key="2">
    <source>
        <dbReference type="EMBL" id="SDH65982.1"/>
    </source>
</evidence>
<keyword evidence="1" id="KW-1133">Transmembrane helix</keyword>
<keyword evidence="3" id="KW-1185">Reference proteome</keyword>
<dbReference type="AlphaFoldDB" id="A0A1G8E7R3"/>
<protein>
    <submittedName>
        <fullName evidence="2">Uncharacterized protein</fullName>
    </submittedName>
</protein>
<evidence type="ECO:0000256" key="1">
    <source>
        <dbReference type="SAM" id="Phobius"/>
    </source>
</evidence>
<sequence>MAKKVTFLIFTQLLLSFASAMLFSKMSFVGRVSISLFYKEYTIFKTVWKTALVIFAIQLVLILILVLFKKFSSKWIYIPIVLLAIGVGIYGAYYTFQDFTTTSHKHMKIYFHAGGYLFWANWLISCVFIMLIKKQQTTDVIESIDSQFTIPKASIEIIKESNTSTNS</sequence>
<organism evidence="2 3">
    <name type="scientific">Myroides phaeus</name>
    <dbReference type="NCBI Taxonomy" id="702745"/>
    <lineage>
        <taxon>Bacteria</taxon>
        <taxon>Pseudomonadati</taxon>
        <taxon>Bacteroidota</taxon>
        <taxon>Flavobacteriia</taxon>
        <taxon>Flavobacteriales</taxon>
        <taxon>Flavobacteriaceae</taxon>
        <taxon>Myroides</taxon>
    </lineage>
</organism>
<keyword evidence="1" id="KW-0472">Membrane</keyword>
<reference evidence="3" key="1">
    <citation type="submission" date="2016-10" db="EMBL/GenBank/DDBJ databases">
        <authorList>
            <person name="Varghese N."/>
            <person name="Submissions S."/>
        </authorList>
    </citation>
    <scope>NUCLEOTIDE SEQUENCE [LARGE SCALE GENOMIC DNA]</scope>
    <source>
        <strain evidence="3">DSM 23313</strain>
    </source>
</reference>